<feature type="compositionally biased region" description="Polar residues" evidence="1">
    <location>
        <begin position="1"/>
        <end position="13"/>
    </location>
</feature>
<name>A0A4Y2DMD0_ARAVE</name>
<feature type="region of interest" description="Disordered" evidence="1">
    <location>
        <begin position="1"/>
        <end position="41"/>
    </location>
</feature>
<feature type="non-terminal residue" evidence="2">
    <location>
        <position position="1"/>
    </location>
</feature>
<dbReference type="Proteomes" id="UP000499080">
    <property type="component" value="Unassembled WGS sequence"/>
</dbReference>
<reference evidence="2 3" key="1">
    <citation type="journal article" date="2019" name="Sci. Rep.">
        <title>Orb-weaving spider Araneus ventricosus genome elucidates the spidroin gene catalogue.</title>
        <authorList>
            <person name="Kono N."/>
            <person name="Nakamura H."/>
            <person name="Ohtoshi R."/>
            <person name="Moran D.A.P."/>
            <person name="Shinohara A."/>
            <person name="Yoshida Y."/>
            <person name="Fujiwara M."/>
            <person name="Mori M."/>
            <person name="Tomita M."/>
            <person name="Arakawa K."/>
        </authorList>
    </citation>
    <scope>NUCLEOTIDE SEQUENCE [LARGE SCALE GENOMIC DNA]</scope>
</reference>
<evidence type="ECO:0000313" key="3">
    <source>
        <dbReference type="Proteomes" id="UP000499080"/>
    </source>
</evidence>
<dbReference type="OrthoDB" id="8058698at2759"/>
<proteinExistence type="predicted"/>
<evidence type="ECO:0000313" key="2">
    <source>
        <dbReference type="EMBL" id="GBM17329.1"/>
    </source>
</evidence>
<comment type="caution">
    <text evidence="2">The sequence shown here is derived from an EMBL/GenBank/DDBJ whole genome shotgun (WGS) entry which is preliminary data.</text>
</comment>
<sequence length="114" mass="12667">EVGNTFDLSSNKNHQIHKTARSLGTQSEERNDSSTETEVGSNIATSKSAVCQNPVLYPKVAVECDRYGVLDRAAAIVSAALQDSRQLRNDVLTLVVDRNKIRRERKLSLLQKEL</sequence>
<gene>
    <name evidence="2" type="ORF">AVEN_250057_1</name>
</gene>
<accession>A0A4Y2DMD0</accession>
<keyword evidence="3" id="KW-1185">Reference proteome</keyword>
<dbReference type="AlphaFoldDB" id="A0A4Y2DMD0"/>
<dbReference type="EMBL" id="BGPR01089942">
    <property type="protein sequence ID" value="GBM17329.1"/>
    <property type="molecule type" value="Genomic_DNA"/>
</dbReference>
<protein>
    <submittedName>
        <fullName evidence="2">Uncharacterized protein</fullName>
    </submittedName>
</protein>
<evidence type="ECO:0000256" key="1">
    <source>
        <dbReference type="SAM" id="MobiDB-lite"/>
    </source>
</evidence>
<organism evidence="2 3">
    <name type="scientific">Araneus ventricosus</name>
    <name type="common">Orbweaver spider</name>
    <name type="synonym">Epeira ventricosa</name>
    <dbReference type="NCBI Taxonomy" id="182803"/>
    <lineage>
        <taxon>Eukaryota</taxon>
        <taxon>Metazoa</taxon>
        <taxon>Ecdysozoa</taxon>
        <taxon>Arthropoda</taxon>
        <taxon>Chelicerata</taxon>
        <taxon>Arachnida</taxon>
        <taxon>Araneae</taxon>
        <taxon>Araneomorphae</taxon>
        <taxon>Entelegynae</taxon>
        <taxon>Araneoidea</taxon>
        <taxon>Araneidae</taxon>
        <taxon>Araneus</taxon>
    </lineage>
</organism>